<evidence type="ECO:0000256" key="1">
    <source>
        <dbReference type="SAM" id="Phobius"/>
    </source>
</evidence>
<dbReference type="Proteomes" id="UP000642571">
    <property type="component" value="Unassembled WGS sequence"/>
</dbReference>
<accession>A0ABQ1QEI9</accession>
<feature type="transmembrane region" description="Helical" evidence="1">
    <location>
        <begin position="7"/>
        <end position="24"/>
    </location>
</feature>
<sequence>MEVWKGYVVTIAELLVFIVIGFFISEYVLSFTYEQAGISYMGNIGKVWFGISLSLFCLYSIIAHRSKGKSHELLKGRIGSKTFYVVFVFSIYTVLAPLFDGAL</sequence>
<feature type="transmembrane region" description="Helical" evidence="1">
    <location>
        <begin position="44"/>
        <end position="62"/>
    </location>
</feature>
<proteinExistence type="predicted"/>
<reference evidence="3" key="1">
    <citation type="journal article" date="2019" name="Int. J. Syst. Evol. Microbiol.">
        <title>The Global Catalogue of Microorganisms (GCM) 10K type strain sequencing project: providing services to taxonomists for standard genome sequencing and annotation.</title>
        <authorList>
            <consortium name="The Broad Institute Genomics Platform"/>
            <consortium name="The Broad Institute Genome Sequencing Center for Infectious Disease"/>
            <person name="Wu L."/>
            <person name="Ma J."/>
        </authorList>
    </citation>
    <scope>NUCLEOTIDE SEQUENCE [LARGE SCALE GENOMIC DNA]</scope>
    <source>
        <strain evidence="3">CGMCC 1.15353</strain>
    </source>
</reference>
<evidence type="ECO:0000313" key="3">
    <source>
        <dbReference type="Proteomes" id="UP000642571"/>
    </source>
</evidence>
<gene>
    <name evidence="2" type="ORF">GCM10011389_35250</name>
</gene>
<feature type="transmembrane region" description="Helical" evidence="1">
    <location>
        <begin position="82"/>
        <end position="99"/>
    </location>
</feature>
<comment type="caution">
    <text evidence="2">The sequence shown here is derived from an EMBL/GenBank/DDBJ whole genome shotgun (WGS) entry which is preliminary data.</text>
</comment>
<protein>
    <submittedName>
        <fullName evidence="2">Uncharacterized protein</fullName>
    </submittedName>
</protein>
<keyword evidence="1" id="KW-0472">Membrane</keyword>
<evidence type="ECO:0000313" key="2">
    <source>
        <dbReference type="EMBL" id="GGD24359.1"/>
    </source>
</evidence>
<name>A0ABQ1QEI9_9BACI</name>
<keyword evidence="1" id="KW-0812">Transmembrane</keyword>
<keyword evidence="1" id="KW-1133">Transmembrane helix</keyword>
<dbReference type="EMBL" id="BMIN01000020">
    <property type="protein sequence ID" value="GGD24359.1"/>
    <property type="molecule type" value="Genomic_DNA"/>
</dbReference>
<organism evidence="2 3">
    <name type="scientific">Pontibacillus salipaludis</name>
    <dbReference type="NCBI Taxonomy" id="1697394"/>
    <lineage>
        <taxon>Bacteria</taxon>
        <taxon>Bacillati</taxon>
        <taxon>Bacillota</taxon>
        <taxon>Bacilli</taxon>
        <taxon>Bacillales</taxon>
        <taxon>Bacillaceae</taxon>
        <taxon>Pontibacillus</taxon>
    </lineage>
</organism>
<dbReference type="RefSeq" id="WP_188655689.1">
    <property type="nucleotide sequence ID" value="NZ_BMIN01000020.1"/>
</dbReference>
<keyword evidence="3" id="KW-1185">Reference proteome</keyword>